<feature type="transmembrane region" description="Helical" evidence="12">
    <location>
        <begin position="32"/>
        <end position="54"/>
    </location>
</feature>
<accession>A0A4R5VP98</accession>
<evidence type="ECO:0000256" key="8">
    <source>
        <dbReference type="ARBA" id="ARBA00022989"/>
    </source>
</evidence>
<protein>
    <recommendedName>
        <fullName evidence="3 11">Protease PrsW</fullName>
        <ecNumber evidence="11">3.4.-.-</ecNumber>
    </recommendedName>
    <alternativeName>
        <fullName evidence="10 11">Protease responsible for activating sigma-W</fullName>
    </alternativeName>
</protein>
<keyword evidence="6 12" id="KW-0812">Transmembrane</keyword>
<dbReference type="Proteomes" id="UP001178888">
    <property type="component" value="Unassembled WGS sequence"/>
</dbReference>
<feature type="transmembrane region" description="Helical" evidence="12">
    <location>
        <begin position="162"/>
        <end position="180"/>
    </location>
</feature>
<keyword evidence="7 11" id="KW-0378">Hydrolase</keyword>
<dbReference type="AlphaFoldDB" id="A0A4R5VP98"/>
<evidence type="ECO:0000256" key="7">
    <source>
        <dbReference type="ARBA" id="ARBA00022801"/>
    </source>
</evidence>
<evidence type="ECO:0000313" key="16">
    <source>
        <dbReference type="Proteomes" id="UP001178888"/>
    </source>
</evidence>
<dbReference type="PANTHER" id="PTHR36844:SF1">
    <property type="entry name" value="PROTEASE PRSW"/>
    <property type="match status" value="1"/>
</dbReference>
<comment type="function">
    <text evidence="11">Involved in the degradation of specific anti-sigma factors.</text>
</comment>
<dbReference type="NCBIfam" id="NF033739">
    <property type="entry name" value="intramemb_PrsW"/>
    <property type="match status" value="1"/>
</dbReference>
<evidence type="ECO:0000256" key="1">
    <source>
        <dbReference type="ARBA" id="ARBA00004651"/>
    </source>
</evidence>
<evidence type="ECO:0000256" key="2">
    <source>
        <dbReference type="ARBA" id="ARBA00009165"/>
    </source>
</evidence>
<organism evidence="14 15">
    <name type="scientific">Bacillus salipaludis</name>
    <dbReference type="NCBI Taxonomy" id="2547811"/>
    <lineage>
        <taxon>Bacteria</taxon>
        <taxon>Bacillati</taxon>
        <taxon>Bacillota</taxon>
        <taxon>Bacilli</taxon>
        <taxon>Bacillales</taxon>
        <taxon>Bacillaceae</taxon>
        <taxon>Bacillus</taxon>
    </lineage>
</organism>
<dbReference type="Proteomes" id="UP000295132">
    <property type="component" value="Unassembled WGS sequence"/>
</dbReference>
<evidence type="ECO:0000256" key="6">
    <source>
        <dbReference type="ARBA" id="ARBA00022692"/>
    </source>
</evidence>
<evidence type="ECO:0000313" key="14">
    <source>
        <dbReference type="EMBL" id="TDK60238.1"/>
    </source>
</evidence>
<dbReference type="GO" id="GO:0008237">
    <property type="term" value="F:metallopeptidase activity"/>
    <property type="evidence" value="ECO:0007669"/>
    <property type="project" value="UniProtKB-KW"/>
</dbReference>
<reference evidence="14 15" key="1">
    <citation type="submission" date="2019-03" db="EMBL/GenBank/DDBJ databases">
        <title>Bacillus niacini sp. nov. a Nicotinate-Metabolizing Mesophile Isolated from Soil.</title>
        <authorList>
            <person name="Zhang G."/>
        </authorList>
    </citation>
    <scope>NUCLEOTIDE SEQUENCE [LARGE SCALE GENOMIC DNA]</scope>
    <source>
        <strain evidence="14 15">WN066</strain>
    </source>
</reference>
<dbReference type="RefSeq" id="WP_133335857.1">
    <property type="nucleotide sequence ID" value="NZ_JAVGVR010000001.1"/>
</dbReference>
<comment type="similarity">
    <text evidence="2 11">Belongs to the protease PrsW family.</text>
</comment>
<evidence type="ECO:0000256" key="4">
    <source>
        <dbReference type="ARBA" id="ARBA00022475"/>
    </source>
</evidence>
<keyword evidence="5 11" id="KW-0645">Protease</keyword>
<keyword evidence="8 12" id="KW-1133">Transmembrane helix</keyword>
<comment type="caution">
    <text evidence="14">The sequence shown here is derived from an EMBL/GenBank/DDBJ whole genome shotgun (WGS) entry which is preliminary data.</text>
</comment>
<feature type="transmembrane region" description="Helical" evidence="12">
    <location>
        <begin position="186"/>
        <end position="203"/>
    </location>
</feature>
<sequence length="229" mass="26333">MLAILSAGIAPGLALLSYFYLKDEYETEPISVVLRTFMYGALLVFPIMFIQHVFETEHLIKSEVIDAFLTSSLLEEFFKWFILFYAIYSHVEFDEPFDGIVYGAAASLGFATVENIFYLVANGIEHAVTRALLPVSSHALFGVIMGFYIGKAKFTEGLKMKWIILSLLLPFILHGVYDYILITQENWIYIIFPFMIFLWWFGLRKVKTAKILSANHFKKKYSVEKSLQS</sequence>
<reference evidence="13" key="2">
    <citation type="submission" date="2023-08" db="EMBL/GenBank/DDBJ databases">
        <title>Nitrogen cycling bacteria in agricultural field soils.</title>
        <authorList>
            <person name="Jang J."/>
        </authorList>
    </citation>
    <scope>NUCLEOTIDE SEQUENCE</scope>
    <source>
        <strain evidence="13">PS3-36</strain>
    </source>
</reference>
<evidence type="ECO:0000256" key="11">
    <source>
        <dbReference type="PIRNR" id="PIRNR016933"/>
    </source>
</evidence>
<evidence type="ECO:0000313" key="15">
    <source>
        <dbReference type="Proteomes" id="UP000295132"/>
    </source>
</evidence>
<keyword evidence="16" id="KW-1185">Reference proteome</keyword>
<dbReference type="EMBL" id="SMYO01000007">
    <property type="protein sequence ID" value="TDK60238.1"/>
    <property type="molecule type" value="Genomic_DNA"/>
</dbReference>
<dbReference type="Pfam" id="PF13367">
    <property type="entry name" value="PrsW-protease"/>
    <property type="match status" value="1"/>
</dbReference>
<name>A0A4R5VP98_9BACI</name>
<feature type="transmembrane region" description="Helical" evidence="12">
    <location>
        <begin position="131"/>
        <end position="150"/>
    </location>
</feature>
<evidence type="ECO:0000256" key="10">
    <source>
        <dbReference type="ARBA" id="ARBA00030345"/>
    </source>
</evidence>
<dbReference type="InterPro" id="IPR026898">
    <property type="entry name" value="PrsW"/>
</dbReference>
<keyword evidence="4 11" id="KW-1003">Cell membrane</keyword>
<dbReference type="InterPro" id="IPR023596">
    <property type="entry name" value="Peptidase_PrsW_arch/bac"/>
</dbReference>
<keyword evidence="9 11" id="KW-0472">Membrane</keyword>
<evidence type="ECO:0000256" key="3">
    <source>
        <dbReference type="ARBA" id="ARBA00018997"/>
    </source>
</evidence>
<evidence type="ECO:0000313" key="13">
    <source>
        <dbReference type="EMBL" id="MDQ6599488.1"/>
    </source>
</evidence>
<proteinExistence type="inferred from homology"/>
<dbReference type="EC" id="3.4.-.-" evidence="11"/>
<evidence type="ECO:0000256" key="5">
    <source>
        <dbReference type="ARBA" id="ARBA00022670"/>
    </source>
</evidence>
<comment type="subcellular location">
    <subcellularLocation>
        <location evidence="1">Cell membrane</location>
        <topology evidence="1">Multi-pass membrane protein</topology>
    </subcellularLocation>
</comment>
<dbReference type="PANTHER" id="PTHR36844">
    <property type="entry name" value="PROTEASE PRSW"/>
    <property type="match status" value="1"/>
</dbReference>
<keyword evidence="14" id="KW-0482">Metalloprotease</keyword>
<dbReference type="GO" id="GO:0005886">
    <property type="term" value="C:plasma membrane"/>
    <property type="evidence" value="ECO:0007669"/>
    <property type="project" value="UniProtKB-SubCell"/>
</dbReference>
<gene>
    <name evidence="14" type="primary">prsW</name>
    <name evidence="14" type="ORF">E2K98_16145</name>
    <name evidence="13" type="ORF">RCG21_24650</name>
</gene>
<dbReference type="GO" id="GO:0006508">
    <property type="term" value="P:proteolysis"/>
    <property type="evidence" value="ECO:0007669"/>
    <property type="project" value="UniProtKB-KW"/>
</dbReference>
<evidence type="ECO:0000256" key="12">
    <source>
        <dbReference type="SAM" id="Phobius"/>
    </source>
</evidence>
<dbReference type="EMBL" id="JAVGVR010000001">
    <property type="protein sequence ID" value="MDQ6599488.1"/>
    <property type="molecule type" value="Genomic_DNA"/>
</dbReference>
<evidence type="ECO:0000256" key="9">
    <source>
        <dbReference type="ARBA" id="ARBA00023136"/>
    </source>
</evidence>
<feature type="transmembrane region" description="Helical" evidence="12">
    <location>
        <begin position="66"/>
        <end position="88"/>
    </location>
</feature>
<dbReference type="PIRSF" id="PIRSF016933">
    <property type="entry name" value="PrsW"/>
    <property type="match status" value="1"/>
</dbReference>